<evidence type="ECO:0000256" key="5">
    <source>
        <dbReference type="ARBA" id="ARBA00022643"/>
    </source>
</evidence>
<evidence type="ECO:0000256" key="2">
    <source>
        <dbReference type="ARBA" id="ARBA00003125"/>
    </source>
</evidence>
<proteinExistence type="predicted"/>
<dbReference type="InterPro" id="IPR050074">
    <property type="entry name" value="DHO_dehydrogenase"/>
</dbReference>
<dbReference type="GO" id="GO:0006207">
    <property type="term" value="P:'de novo' pyrimidine nucleobase biosynthetic process"/>
    <property type="evidence" value="ECO:0007669"/>
    <property type="project" value="TreeGrafter"/>
</dbReference>
<dbReference type="GO" id="GO:0005737">
    <property type="term" value="C:cytoplasm"/>
    <property type="evidence" value="ECO:0007669"/>
    <property type="project" value="InterPro"/>
</dbReference>
<keyword evidence="7" id="KW-0560">Oxidoreductase</keyword>
<dbReference type="InterPro" id="IPR005720">
    <property type="entry name" value="Dihydroorotate_DH_cat"/>
</dbReference>
<dbReference type="Proteomes" id="UP000236023">
    <property type="component" value="Unassembled WGS sequence"/>
</dbReference>
<name>A0A2N8SXG3_STUST</name>
<protein>
    <submittedName>
        <fullName evidence="9">Phosphoserine aminotransferase</fullName>
    </submittedName>
</protein>
<dbReference type="EMBL" id="POUT01000010">
    <property type="protein sequence ID" value="PNG07182.1"/>
    <property type="molecule type" value="Genomic_DNA"/>
</dbReference>
<dbReference type="InterPro" id="IPR013785">
    <property type="entry name" value="Aldolase_TIM"/>
</dbReference>
<evidence type="ECO:0000256" key="3">
    <source>
        <dbReference type="ARBA" id="ARBA00004725"/>
    </source>
</evidence>
<keyword evidence="9" id="KW-0808">Transferase</keyword>
<evidence type="ECO:0000256" key="1">
    <source>
        <dbReference type="ARBA" id="ARBA00001917"/>
    </source>
</evidence>
<dbReference type="Gene3D" id="3.20.20.70">
    <property type="entry name" value="Aldolase class I"/>
    <property type="match status" value="2"/>
</dbReference>
<dbReference type="GO" id="GO:0008483">
    <property type="term" value="F:transaminase activity"/>
    <property type="evidence" value="ECO:0007669"/>
    <property type="project" value="UniProtKB-KW"/>
</dbReference>
<dbReference type="InterPro" id="IPR012135">
    <property type="entry name" value="Dihydroorotate_DH_1_2"/>
</dbReference>
<comment type="cofactor">
    <cofactor evidence="1">
        <name>FMN</name>
        <dbReference type="ChEBI" id="CHEBI:58210"/>
    </cofactor>
</comment>
<keyword evidence="5" id="KW-0288">FMN</keyword>
<accession>A0A2N8SXG3</accession>
<comment type="caution">
    <text evidence="9">The sequence shown here is derived from an EMBL/GenBank/DDBJ whole genome shotgun (WGS) entry which is preliminary data.</text>
</comment>
<evidence type="ECO:0000256" key="6">
    <source>
        <dbReference type="ARBA" id="ARBA00022975"/>
    </source>
</evidence>
<evidence type="ECO:0000259" key="8">
    <source>
        <dbReference type="Pfam" id="PF01180"/>
    </source>
</evidence>
<dbReference type="PANTHER" id="PTHR48109">
    <property type="entry name" value="DIHYDROOROTATE DEHYDROGENASE (QUINONE), MITOCHONDRIAL-RELATED"/>
    <property type="match status" value="1"/>
</dbReference>
<dbReference type="RefSeq" id="WP_102895260.1">
    <property type="nucleotide sequence ID" value="NZ_JAMOHU010000028.1"/>
</dbReference>
<dbReference type="PANTHER" id="PTHR48109:SF4">
    <property type="entry name" value="DIHYDROOROTATE DEHYDROGENASE (QUINONE), MITOCHONDRIAL"/>
    <property type="match status" value="1"/>
</dbReference>
<dbReference type="GO" id="GO:0005886">
    <property type="term" value="C:plasma membrane"/>
    <property type="evidence" value="ECO:0007669"/>
    <property type="project" value="TreeGrafter"/>
</dbReference>
<evidence type="ECO:0000313" key="10">
    <source>
        <dbReference type="Proteomes" id="UP000236023"/>
    </source>
</evidence>
<evidence type="ECO:0000256" key="4">
    <source>
        <dbReference type="ARBA" id="ARBA00022630"/>
    </source>
</evidence>
<comment type="pathway">
    <text evidence="3">Pyrimidine metabolism; UMP biosynthesis via de novo pathway.</text>
</comment>
<dbReference type="GO" id="GO:0004152">
    <property type="term" value="F:dihydroorotate dehydrogenase activity"/>
    <property type="evidence" value="ECO:0007669"/>
    <property type="project" value="InterPro"/>
</dbReference>
<dbReference type="PIRSF" id="PIRSF000164">
    <property type="entry name" value="DHO_oxidase"/>
    <property type="match status" value="1"/>
</dbReference>
<evidence type="ECO:0000256" key="7">
    <source>
        <dbReference type="ARBA" id="ARBA00023002"/>
    </source>
</evidence>
<comment type="function">
    <text evidence="2">Catalyzes the conversion of dihydroorotate to orotate with quinone as electron acceptor.</text>
</comment>
<dbReference type="Pfam" id="PF01180">
    <property type="entry name" value="DHO_dh"/>
    <property type="match status" value="1"/>
</dbReference>
<dbReference type="GO" id="GO:0044205">
    <property type="term" value="P:'de novo' UMP biosynthetic process"/>
    <property type="evidence" value="ECO:0007669"/>
    <property type="project" value="UniProtKB-UniPathway"/>
</dbReference>
<sequence length="285" mass="30945">MAERSSFAALRSRLAQRLALDLVSLACRMPGPAPSRPLSVMGLHFPSPLGIAAGFDRDGRLARRVAALGLGFNEIGSLTAEGVARLRPAAPGEARLGINLTLDARRSAAESCALLRDAWAHGDYLVLNLIGPASAPLLQQDARLRQLLAALREQQRQLNHSGARRVPLLAKLRCLPGQIPFSLVGLLLELGFDGLLAAHDPGPPATRQRYRDWQHEPRQAQACRQIEHLRRFCGPELALLSVGGIQTAQHLDARLNAGAQLVQVHAALLRQGPWLARRLLQTQRG</sequence>
<dbReference type="UniPathway" id="UPA00070"/>
<dbReference type="AlphaFoldDB" id="A0A2N8SXG3"/>
<organism evidence="9 10">
    <name type="scientific">Stutzerimonas stutzeri</name>
    <name type="common">Pseudomonas stutzeri</name>
    <dbReference type="NCBI Taxonomy" id="316"/>
    <lineage>
        <taxon>Bacteria</taxon>
        <taxon>Pseudomonadati</taxon>
        <taxon>Pseudomonadota</taxon>
        <taxon>Gammaproteobacteria</taxon>
        <taxon>Pseudomonadales</taxon>
        <taxon>Pseudomonadaceae</taxon>
        <taxon>Stutzerimonas</taxon>
    </lineage>
</organism>
<evidence type="ECO:0000313" key="9">
    <source>
        <dbReference type="EMBL" id="PNG07182.1"/>
    </source>
</evidence>
<keyword evidence="9" id="KW-0032">Aminotransferase</keyword>
<reference evidence="9 10" key="1">
    <citation type="submission" date="2018-01" db="EMBL/GenBank/DDBJ databases">
        <title>Denitrification phenotypes of diverse strains of Pseudomonas stutzeri.</title>
        <authorList>
            <person name="Milligan D.A."/>
            <person name="Bergaust L."/>
            <person name="Bakken L.R."/>
            <person name="Frostegard A."/>
        </authorList>
    </citation>
    <scope>NUCLEOTIDE SEQUENCE [LARGE SCALE GENOMIC DNA]</scope>
    <source>
        <strain evidence="9 10">24a75</strain>
    </source>
</reference>
<dbReference type="SUPFAM" id="SSF51395">
    <property type="entry name" value="FMN-linked oxidoreductases"/>
    <property type="match status" value="1"/>
</dbReference>
<keyword evidence="4" id="KW-0285">Flavoprotein</keyword>
<keyword evidence="6" id="KW-0665">Pyrimidine biosynthesis</keyword>
<gene>
    <name evidence="9" type="ORF">CXK94_17270</name>
</gene>
<feature type="domain" description="Dihydroorotate dehydrogenase catalytic" evidence="8">
    <location>
        <begin position="221"/>
        <end position="281"/>
    </location>
</feature>